<dbReference type="RefSeq" id="WP_080859722.1">
    <property type="nucleotide sequence ID" value="NZ_CP077405.1"/>
</dbReference>
<accession>A0A1V8NVV2</accession>
<organism evidence="1 2">
    <name type="scientific">Citrobacter braakii</name>
    <dbReference type="NCBI Taxonomy" id="57706"/>
    <lineage>
        <taxon>Bacteria</taxon>
        <taxon>Pseudomonadati</taxon>
        <taxon>Pseudomonadota</taxon>
        <taxon>Gammaproteobacteria</taxon>
        <taxon>Enterobacterales</taxon>
        <taxon>Enterobacteriaceae</taxon>
        <taxon>Citrobacter</taxon>
        <taxon>Citrobacter freundii complex</taxon>
    </lineage>
</organism>
<dbReference type="EMBL" id="NAEW01000009">
    <property type="protein sequence ID" value="OQM40555.1"/>
    <property type="molecule type" value="Genomic_DNA"/>
</dbReference>
<evidence type="ECO:0000313" key="2">
    <source>
        <dbReference type="Proteomes" id="UP000192573"/>
    </source>
</evidence>
<sequence length="113" mass="12688">MSGLQEFTVEEALRLHGRQINELSGQVIRLKIQNEILQGFVGCLALVGHEPEILERIWCKAGAHIARTIFDNYADTMKHPELKKIVEEEVKAILVNKTLMSEIVSIHTPDAGD</sequence>
<proteinExistence type="predicted"/>
<protein>
    <submittedName>
        <fullName evidence="1">Uncharacterized protein</fullName>
    </submittedName>
</protein>
<dbReference type="AlphaFoldDB" id="A0A1V8NVV2"/>
<comment type="caution">
    <text evidence="1">The sequence shown here is derived from an EMBL/GenBank/DDBJ whole genome shotgun (WGS) entry which is preliminary data.</text>
</comment>
<evidence type="ECO:0000313" key="1">
    <source>
        <dbReference type="EMBL" id="OQM40555.1"/>
    </source>
</evidence>
<reference evidence="1 2" key="1">
    <citation type="submission" date="2017-03" db="EMBL/GenBank/DDBJ databases">
        <authorList>
            <person name="Afonso C.L."/>
            <person name="Miller P.J."/>
            <person name="Scott M.A."/>
            <person name="Spackman E."/>
            <person name="Goraichik I."/>
            <person name="Dimitrov K.M."/>
            <person name="Suarez D.L."/>
            <person name="Swayne D.E."/>
        </authorList>
    </citation>
    <scope>NUCLEOTIDE SEQUENCE [LARGE SCALE GENOMIC DNA]</scope>
    <source>
        <strain evidence="1 2">ATCC 51113</strain>
    </source>
</reference>
<dbReference type="Proteomes" id="UP000192573">
    <property type="component" value="Unassembled WGS sequence"/>
</dbReference>
<gene>
    <name evidence="1" type="ORF">BZK42_18515</name>
</gene>
<name>A0A1V8NVV2_CITBR</name>